<organism evidence="2">
    <name type="scientific">viral metagenome</name>
    <dbReference type="NCBI Taxonomy" id="1070528"/>
    <lineage>
        <taxon>unclassified sequences</taxon>
        <taxon>metagenomes</taxon>
        <taxon>organismal metagenomes</taxon>
    </lineage>
</organism>
<evidence type="ECO:0008006" key="3">
    <source>
        <dbReference type="Google" id="ProtNLM"/>
    </source>
</evidence>
<reference evidence="2" key="1">
    <citation type="journal article" date="2020" name="Nature">
        <title>Giant virus diversity and host interactions through global metagenomics.</title>
        <authorList>
            <person name="Schulz F."/>
            <person name="Roux S."/>
            <person name="Paez-Espino D."/>
            <person name="Jungbluth S."/>
            <person name="Walsh D.A."/>
            <person name="Denef V.J."/>
            <person name="McMahon K.D."/>
            <person name="Konstantinidis K.T."/>
            <person name="Eloe-Fadrosh E.A."/>
            <person name="Kyrpides N.C."/>
            <person name="Woyke T."/>
        </authorList>
    </citation>
    <scope>NUCLEOTIDE SEQUENCE</scope>
    <source>
        <strain evidence="2">GVMAG-M-3300023184-161</strain>
    </source>
</reference>
<dbReference type="AlphaFoldDB" id="A0A6C0HPB9"/>
<feature type="compositionally biased region" description="Basic and acidic residues" evidence="1">
    <location>
        <begin position="95"/>
        <end position="128"/>
    </location>
</feature>
<feature type="region of interest" description="Disordered" evidence="1">
    <location>
        <begin position="62"/>
        <end position="128"/>
    </location>
</feature>
<evidence type="ECO:0000313" key="2">
    <source>
        <dbReference type="EMBL" id="QHT82237.1"/>
    </source>
</evidence>
<evidence type="ECO:0000256" key="1">
    <source>
        <dbReference type="SAM" id="MobiDB-lite"/>
    </source>
</evidence>
<sequence>MTEPSALPPTSAVPEQVKIKTKRAPTEYNNFCAETLKTLSGVPPKERLTECGRLWKLRQVESGKVAPATSTSAPVDAKDDASTSAEKVVVASTKAKKEPSEKAKKEPSEKAKKEPSTKAKKEQSVAAH</sequence>
<dbReference type="EMBL" id="MN739997">
    <property type="protein sequence ID" value="QHT82237.1"/>
    <property type="molecule type" value="Genomic_DNA"/>
</dbReference>
<protein>
    <recommendedName>
        <fullName evidence="3">HMG box domain-containing protein</fullName>
    </recommendedName>
</protein>
<name>A0A6C0HPB9_9ZZZZ</name>
<accession>A0A6C0HPB9</accession>
<proteinExistence type="predicted"/>